<evidence type="ECO:0000256" key="20">
    <source>
        <dbReference type="ARBA" id="ARBA00044924"/>
    </source>
</evidence>
<comment type="function">
    <text evidence="23">Lysosomal dipeptide uniporter that selectively exports lysine, arginine or histidine-containing dipeptides with a net positive charge from the lysosome lumen into the cytosol. Could play a role in a specific type of protein O-glycosylation indirectly regulating macrophages migration and tissue invasion. Also essential for liver homeostasis.</text>
</comment>
<dbReference type="Proteomes" id="UP000699462">
    <property type="component" value="Unassembled WGS sequence"/>
</dbReference>
<comment type="subunit">
    <text evidence="24">Homodimer. Interacts with lysosomal protein GLMP (via lumenal domain); the interaction starts while both proteins are still in the endoplasmic reticulum and is required for stabilization of MFSD1 in lysosomes but has no direct effect on its targeting to lysosomes or transporter activity.</text>
</comment>
<evidence type="ECO:0000256" key="22">
    <source>
        <dbReference type="ARBA" id="ARBA00045018"/>
    </source>
</evidence>
<evidence type="ECO:0000256" key="7">
    <source>
        <dbReference type="ARBA" id="ARBA00023228"/>
    </source>
</evidence>
<keyword evidence="4 25" id="KW-0812">Transmembrane</keyword>
<comment type="catalytic activity">
    <reaction evidence="10">
        <text>L-alpha-aminoacyl-L-arginine(out) = L-alpha-aminoacyl-L-arginine(in)</text>
        <dbReference type="Rhea" id="RHEA:79367"/>
        <dbReference type="ChEBI" id="CHEBI:229968"/>
    </reaction>
</comment>
<evidence type="ECO:0000256" key="23">
    <source>
        <dbReference type="ARBA" id="ARBA00045709"/>
    </source>
</evidence>
<dbReference type="InterPro" id="IPR011701">
    <property type="entry name" value="MFS"/>
</dbReference>
<dbReference type="OrthoDB" id="424834at2759"/>
<feature type="transmembrane region" description="Helical" evidence="25">
    <location>
        <begin position="124"/>
        <end position="147"/>
    </location>
</feature>
<keyword evidence="7" id="KW-0458">Lysosome</keyword>
<comment type="catalytic activity">
    <reaction evidence="11">
        <text>L-alpha-aminoacyl-L-histidine(out) = L-alpha-aminoacyl-L-histidine(in)</text>
        <dbReference type="Rhea" id="RHEA:79375"/>
        <dbReference type="ChEBI" id="CHEBI:229967"/>
    </reaction>
</comment>
<comment type="catalytic activity">
    <reaction evidence="20">
        <text>L-lysyl-glycine(out) = L-lysyl-glycine(in)</text>
        <dbReference type="Rhea" id="RHEA:79407"/>
        <dbReference type="ChEBI" id="CHEBI:191202"/>
    </reaction>
</comment>
<evidence type="ECO:0000313" key="28">
    <source>
        <dbReference type="Proteomes" id="UP000699462"/>
    </source>
</evidence>
<feature type="non-terminal residue" evidence="27">
    <location>
        <position position="1"/>
    </location>
</feature>
<comment type="catalytic activity">
    <reaction evidence="16">
        <text>L-lysyl-L-lysine(out) = L-lysyl-L-lysine(in)</text>
        <dbReference type="Rhea" id="RHEA:79403"/>
        <dbReference type="ChEBI" id="CHEBI:229956"/>
    </reaction>
</comment>
<evidence type="ECO:0000256" key="18">
    <source>
        <dbReference type="ARBA" id="ARBA00044912"/>
    </source>
</evidence>
<evidence type="ECO:0000256" key="3">
    <source>
        <dbReference type="ARBA" id="ARBA00022448"/>
    </source>
</evidence>
<feature type="transmembrane region" description="Helical" evidence="25">
    <location>
        <begin position="64"/>
        <end position="85"/>
    </location>
</feature>
<dbReference type="InterPro" id="IPR036259">
    <property type="entry name" value="MFS_trans_sf"/>
</dbReference>
<evidence type="ECO:0000256" key="5">
    <source>
        <dbReference type="ARBA" id="ARBA00022989"/>
    </source>
</evidence>
<evidence type="ECO:0000259" key="26">
    <source>
        <dbReference type="PROSITE" id="PS50850"/>
    </source>
</evidence>
<evidence type="ECO:0000256" key="24">
    <source>
        <dbReference type="ARBA" id="ARBA00046376"/>
    </source>
</evidence>
<comment type="subcellular location">
    <subcellularLocation>
        <location evidence="1">Lysosome membrane</location>
        <topology evidence="1">Multi-pass membrane protein</topology>
    </subcellularLocation>
</comment>
<feature type="transmembrane region" description="Helical" evidence="25">
    <location>
        <begin position="153"/>
        <end position="176"/>
    </location>
</feature>
<proteinExistence type="inferred from homology"/>
<keyword evidence="5 25" id="KW-1133">Transmembrane helix</keyword>
<comment type="caution">
    <text evidence="27">The sequence shown here is derived from an EMBL/GenBank/DDBJ whole genome shotgun (WGS) entry which is preliminary data.</text>
</comment>
<reference evidence="27 28" key="1">
    <citation type="submission" date="2019-07" db="EMBL/GenBank/DDBJ databases">
        <title>Annotation for the trematode Paragonimus westermani.</title>
        <authorList>
            <person name="Choi Y.-J."/>
        </authorList>
    </citation>
    <scope>NUCLEOTIDE SEQUENCE [LARGE SCALE GENOMIC DNA]</scope>
    <source>
        <strain evidence="27">180907_Pwestermani</strain>
    </source>
</reference>
<dbReference type="PANTHER" id="PTHR23512:SF3">
    <property type="entry name" value="MAJOR FACILITATOR SUPERFAMILY DOMAIN-CONTAINING PROTEIN 1"/>
    <property type="match status" value="1"/>
</dbReference>
<comment type="catalytic activity">
    <reaction evidence="19">
        <text>L-alanyl-L-lysine(out) = L-alanyl-L-lysine(in)</text>
        <dbReference type="Rhea" id="RHEA:79415"/>
        <dbReference type="ChEBI" id="CHEBI:192470"/>
    </reaction>
</comment>
<evidence type="ECO:0000256" key="21">
    <source>
        <dbReference type="ARBA" id="ARBA00044985"/>
    </source>
</evidence>
<feature type="transmembrane region" description="Helical" evidence="25">
    <location>
        <begin position="36"/>
        <end position="57"/>
    </location>
</feature>
<comment type="catalytic activity">
    <reaction evidence="14">
        <text>L-aspartyl-L-lysine(out) = L-aspartyl-L-lysine(in)</text>
        <dbReference type="Rhea" id="RHEA:79411"/>
        <dbReference type="ChEBI" id="CHEBI:229953"/>
    </reaction>
</comment>
<comment type="catalytic activity">
    <reaction evidence="12">
        <text>L-lysyl-L-alpha-amino acid(out) = L-lysyl-L-alpha-amino acid(in)</text>
        <dbReference type="Rhea" id="RHEA:79387"/>
        <dbReference type="ChEBI" id="CHEBI:229965"/>
    </reaction>
</comment>
<feature type="transmembrane region" description="Helical" evidence="25">
    <location>
        <begin position="91"/>
        <end position="112"/>
    </location>
</feature>
<evidence type="ECO:0000313" key="27">
    <source>
        <dbReference type="EMBL" id="KAF8565663.1"/>
    </source>
</evidence>
<dbReference type="Gene3D" id="1.20.1250.20">
    <property type="entry name" value="MFS general substrate transporter like domains"/>
    <property type="match status" value="1"/>
</dbReference>
<evidence type="ECO:0000256" key="19">
    <source>
        <dbReference type="ARBA" id="ARBA00044919"/>
    </source>
</evidence>
<evidence type="ECO:0000256" key="2">
    <source>
        <dbReference type="ARBA" id="ARBA00008335"/>
    </source>
</evidence>
<gene>
    <name evidence="27" type="ORF">P879_05584</name>
</gene>
<accession>A0A8T0DCW0</accession>
<dbReference type="AlphaFoldDB" id="A0A8T0DCW0"/>
<evidence type="ECO:0000256" key="4">
    <source>
        <dbReference type="ARBA" id="ARBA00022692"/>
    </source>
</evidence>
<dbReference type="PROSITE" id="PS50850">
    <property type="entry name" value="MFS"/>
    <property type="match status" value="1"/>
</dbReference>
<sequence>TRLLSHCEFFPNNNSAPPYRFVFVSGKFYLSVTDAAVVNSLIYILSAVASPVFGAAIDLTGRNLHWVLTSVLLTLFCHLCFAFAGSALPPVFIMVLMGLAYSILASSLWPLVAHLLPVHQRGTAYGLMQAVQNLGLGTVAIFAGFLVDTKGYLFLEVFFTFCLSLALALTFALYVWDQNHGDVLNRSGARRREMVTTRFEVSANTDKVTTNT</sequence>
<comment type="similarity">
    <text evidence="2">Belongs to the major facilitator superfamily.</text>
</comment>
<comment type="catalytic activity">
    <reaction evidence="13">
        <text>L-alpha-aminoacyl-L-lysine(out) = L-alpha-aminoacyl-L-lysine(in)</text>
        <dbReference type="Rhea" id="RHEA:79383"/>
        <dbReference type="ChEBI" id="CHEBI:229966"/>
    </reaction>
</comment>
<comment type="catalytic activity">
    <reaction evidence="8">
        <text>L-lysyl-L-alanine(out) = L-lysyl-L-alanine(in)</text>
        <dbReference type="Rhea" id="RHEA:79399"/>
        <dbReference type="ChEBI" id="CHEBI:229954"/>
    </reaction>
</comment>
<comment type="catalytic activity">
    <reaction evidence="9">
        <text>L-histidyl-glycine(out) = L-histidyl-glycine(in)</text>
        <dbReference type="Rhea" id="RHEA:79395"/>
        <dbReference type="ChEBI" id="CHEBI:229957"/>
    </reaction>
</comment>
<keyword evidence="6 25" id="KW-0472">Membrane</keyword>
<evidence type="ECO:0000256" key="25">
    <source>
        <dbReference type="SAM" id="Phobius"/>
    </source>
</evidence>
<comment type="catalytic activity">
    <reaction evidence="17">
        <text>L-arginyl-glycine(out) = L-arginyl-glycine(in)</text>
        <dbReference type="Rhea" id="RHEA:79391"/>
        <dbReference type="ChEBI" id="CHEBI:229955"/>
    </reaction>
</comment>
<evidence type="ECO:0000256" key="9">
    <source>
        <dbReference type="ARBA" id="ARBA00044878"/>
    </source>
</evidence>
<dbReference type="EMBL" id="JTDF01006341">
    <property type="protein sequence ID" value="KAF8565663.1"/>
    <property type="molecule type" value="Genomic_DNA"/>
</dbReference>
<evidence type="ECO:0000256" key="12">
    <source>
        <dbReference type="ARBA" id="ARBA00044891"/>
    </source>
</evidence>
<evidence type="ECO:0000256" key="1">
    <source>
        <dbReference type="ARBA" id="ARBA00004155"/>
    </source>
</evidence>
<comment type="catalytic activity">
    <reaction evidence="18">
        <text>L-histidyl-L-alpha-amino acid(out) = L-histidyl-L-alpha-amino acid(in)</text>
        <dbReference type="Rhea" id="RHEA:79379"/>
        <dbReference type="ChEBI" id="CHEBI:229964"/>
    </reaction>
</comment>
<evidence type="ECO:0000256" key="10">
    <source>
        <dbReference type="ARBA" id="ARBA00044881"/>
    </source>
</evidence>
<evidence type="ECO:0000256" key="14">
    <source>
        <dbReference type="ARBA" id="ARBA00044898"/>
    </source>
</evidence>
<dbReference type="GO" id="GO:0005765">
    <property type="term" value="C:lysosomal membrane"/>
    <property type="evidence" value="ECO:0007669"/>
    <property type="project" value="UniProtKB-SubCell"/>
</dbReference>
<dbReference type="GO" id="GO:0022857">
    <property type="term" value="F:transmembrane transporter activity"/>
    <property type="evidence" value="ECO:0007669"/>
    <property type="project" value="InterPro"/>
</dbReference>
<evidence type="ECO:0000256" key="16">
    <source>
        <dbReference type="ARBA" id="ARBA00044900"/>
    </source>
</evidence>
<dbReference type="Pfam" id="PF07690">
    <property type="entry name" value="MFS_1"/>
    <property type="match status" value="1"/>
</dbReference>
<evidence type="ECO:0000256" key="6">
    <source>
        <dbReference type="ARBA" id="ARBA00023136"/>
    </source>
</evidence>
<dbReference type="InterPro" id="IPR052187">
    <property type="entry name" value="MFSD1"/>
</dbReference>
<dbReference type="InterPro" id="IPR020846">
    <property type="entry name" value="MFS_dom"/>
</dbReference>
<evidence type="ECO:0000256" key="8">
    <source>
        <dbReference type="ARBA" id="ARBA00044876"/>
    </source>
</evidence>
<evidence type="ECO:0000256" key="11">
    <source>
        <dbReference type="ARBA" id="ARBA00044884"/>
    </source>
</evidence>
<evidence type="ECO:0000256" key="13">
    <source>
        <dbReference type="ARBA" id="ARBA00044893"/>
    </source>
</evidence>
<comment type="catalytic activity">
    <reaction evidence="15">
        <text>L-arginyl-L-alpha-amino acid(out) = L-arginyl-L-alpha-amino acid(in)</text>
        <dbReference type="Rhea" id="RHEA:79371"/>
        <dbReference type="ChEBI" id="CHEBI:84315"/>
    </reaction>
</comment>
<keyword evidence="28" id="KW-1185">Reference proteome</keyword>
<protein>
    <recommendedName>
        <fullName evidence="21">Lysosomal dipeptide transporter MFSD1</fullName>
    </recommendedName>
    <alternativeName>
        <fullName evidence="22">Major facilitator superfamily domain-containing protein 1</fullName>
    </alternativeName>
</protein>
<name>A0A8T0DCW0_9TREM</name>
<organism evidence="27 28">
    <name type="scientific">Paragonimus westermani</name>
    <dbReference type="NCBI Taxonomy" id="34504"/>
    <lineage>
        <taxon>Eukaryota</taxon>
        <taxon>Metazoa</taxon>
        <taxon>Spiralia</taxon>
        <taxon>Lophotrochozoa</taxon>
        <taxon>Platyhelminthes</taxon>
        <taxon>Trematoda</taxon>
        <taxon>Digenea</taxon>
        <taxon>Plagiorchiida</taxon>
        <taxon>Troglotremata</taxon>
        <taxon>Troglotrematidae</taxon>
        <taxon>Paragonimus</taxon>
    </lineage>
</organism>
<feature type="domain" description="Major facilitator superfamily (MFS) profile" evidence="26">
    <location>
        <begin position="1"/>
        <end position="212"/>
    </location>
</feature>
<dbReference type="SUPFAM" id="SSF103473">
    <property type="entry name" value="MFS general substrate transporter"/>
    <property type="match status" value="1"/>
</dbReference>
<keyword evidence="3" id="KW-0813">Transport</keyword>
<dbReference type="PANTHER" id="PTHR23512">
    <property type="entry name" value="MAJOR FACILITATOR SUPERFAMILY DOMAIN-CONTAINING PROTEIN 1"/>
    <property type="match status" value="1"/>
</dbReference>
<evidence type="ECO:0000256" key="15">
    <source>
        <dbReference type="ARBA" id="ARBA00044899"/>
    </source>
</evidence>
<evidence type="ECO:0000256" key="17">
    <source>
        <dbReference type="ARBA" id="ARBA00044903"/>
    </source>
</evidence>